<sequence>MNVNDENRNTCNSSSNTFTNNNHNHNNNNNNSSSINNNNNSSRSINNNKNSSRSINNNNRHSHANSHRPNDFPHSIGNCPCNQWKKQGSFLDVHFPSNDNQQTESRPITESRFPWNNFIMASEDSVQEDDCFSWSYPSAVLTSKALQAKSRLTMFFDDNAFYHFARRAASFCLPPKLRPISRGGRGHQWVYCFCATWPRPLESGVTSRH</sequence>
<dbReference type="Proteomes" id="UP000762676">
    <property type="component" value="Unassembled WGS sequence"/>
</dbReference>
<proteinExistence type="predicted"/>
<accession>A0AAV4J5P8</accession>
<gene>
    <name evidence="2" type="ORF">ElyMa_003223400</name>
</gene>
<evidence type="ECO:0000256" key="1">
    <source>
        <dbReference type="SAM" id="MobiDB-lite"/>
    </source>
</evidence>
<name>A0AAV4J5P8_9GAST</name>
<protein>
    <submittedName>
        <fullName evidence="2">Uncharacterized protein</fullName>
    </submittedName>
</protein>
<comment type="caution">
    <text evidence="2">The sequence shown here is derived from an EMBL/GenBank/DDBJ whole genome shotgun (WGS) entry which is preliminary data.</text>
</comment>
<dbReference type="EMBL" id="BMAT01006634">
    <property type="protein sequence ID" value="GFS16822.1"/>
    <property type="molecule type" value="Genomic_DNA"/>
</dbReference>
<evidence type="ECO:0000313" key="3">
    <source>
        <dbReference type="Proteomes" id="UP000762676"/>
    </source>
</evidence>
<feature type="compositionally biased region" description="Low complexity" evidence="1">
    <location>
        <begin position="9"/>
        <end position="59"/>
    </location>
</feature>
<reference evidence="2 3" key="1">
    <citation type="journal article" date="2021" name="Elife">
        <title>Chloroplast acquisition without the gene transfer in kleptoplastic sea slugs, Plakobranchus ocellatus.</title>
        <authorList>
            <person name="Maeda T."/>
            <person name="Takahashi S."/>
            <person name="Yoshida T."/>
            <person name="Shimamura S."/>
            <person name="Takaki Y."/>
            <person name="Nagai Y."/>
            <person name="Toyoda A."/>
            <person name="Suzuki Y."/>
            <person name="Arimoto A."/>
            <person name="Ishii H."/>
            <person name="Satoh N."/>
            <person name="Nishiyama T."/>
            <person name="Hasebe M."/>
            <person name="Maruyama T."/>
            <person name="Minagawa J."/>
            <person name="Obokata J."/>
            <person name="Shigenobu S."/>
        </authorList>
    </citation>
    <scope>NUCLEOTIDE SEQUENCE [LARGE SCALE GENOMIC DNA]</scope>
</reference>
<organism evidence="2 3">
    <name type="scientific">Elysia marginata</name>
    <dbReference type="NCBI Taxonomy" id="1093978"/>
    <lineage>
        <taxon>Eukaryota</taxon>
        <taxon>Metazoa</taxon>
        <taxon>Spiralia</taxon>
        <taxon>Lophotrochozoa</taxon>
        <taxon>Mollusca</taxon>
        <taxon>Gastropoda</taxon>
        <taxon>Heterobranchia</taxon>
        <taxon>Euthyneura</taxon>
        <taxon>Panpulmonata</taxon>
        <taxon>Sacoglossa</taxon>
        <taxon>Placobranchoidea</taxon>
        <taxon>Plakobranchidae</taxon>
        <taxon>Elysia</taxon>
    </lineage>
</organism>
<dbReference type="AlphaFoldDB" id="A0AAV4J5P8"/>
<evidence type="ECO:0000313" key="2">
    <source>
        <dbReference type="EMBL" id="GFS16822.1"/>
    </source>
</evidence>
<keyword evidence="3" id="KW-1185">Reference proteome</keyword>
<feature type="region of interest" description="Disordered" evidence="1">
    <location>
        <begin position="1"/>
        <end position="71"/>
    </location>
</feature>